<feature type="domain" description="PHD-type" evidence="19">
    <location>
        <begin position="709"/>
        <end position="753"/>
    </location>
</feature>
<evidence type="ECO:0000259" key="24">
    <source>
        <dbReference type="PROSITE" id="PS51215"/>
    </source>
</evidence>
<feature type="region of interest" description="Disordered" evidence="18">
    <location>
        <begin position="69"/>
        <end position="161"/>
    </location>
</feature>
<evidence type="ECO:0000256" key="4">
    <source>
        <dbReference type="ARBA" id="ARBA00022553"/>
    </source>
</evidence>
<feature type="DNA-binding region" description="HMG box" evidence="17">
    <location>
        <begin position="427"/>
        <end position="496"/>
    </location>
</feature>
<dbReference type="PROSITE" id="PS50280">
    <property type="entry name" value="SET"/>
    <property type="match status" value="1"/>
</dbReference>
<dbReference type="InterPro" id="IPR000313">
    <property type="entry name" value="PWWP_dom"/>
</dbReference>
<dbReference type="PROSITE" id="PS51215">
    <property type="entry name" value="AWS"/>
    <property type="match status" value="1"/>
</dbReference>
<feature type="region of interest" description="Disordered" evidence="18">
    <location>
        <begin position="1213"/>
        <end position="1316"/>
    </location>
</feature>
<dbReference type="Gene3D" id="3.30.40.10">
    <property type="entry name" value="Zinc/RING finger domain, C3HC4 (zinc finger)"/>
    <property type="match status" value="4"/>
</dbReference>
<protein>
    <submittedName>
        <fullName evidence="26 27">Histone-lysine N-methyltransferase NSD2-like</fullName>
    </submittedName>
</protein>
<evidence type="ECO:0000256" key="1">
    <source>
        <dbReference type="ARBA" id="ARBA00004123"/>
    </source>
</evidence>
<feature type="domain" description="PWWP" evidence="22">
    <location>
        <begin position="236"/>
        <end position="298"/>
    </location>
</feature>
<evidence type="ECO:0000256" key="8">
    <source>
        <dbReference type="ARBA" id="ARBA00022723"/>
    </source>
</evidence>
<dbReference type="GO" id="GO:0016279">
    <property type="term" value="F:protein-lysine N-methyltransferase activity"/>
    <property type="evidence" value="ECO:0007669"/>
    <property type="project" value="UniProtKB-ARBA"/>
</dbReference>
<evidence type="ECO:0000256" key="18">
    <source>
        <dbReference type="SAM" id="MobiDB-lite"/>
    </source>
</evidence>
<dbReference type="GO" id="GO:0005694">
    <property type="term" value="C:chromosome"/>
    <property type="evidence" value="ECO:0007669"/>
    <property type="project" value="UniProtKB-SubCell"/>
</dbReference>
<dbReference type="InterPro" id="IPR006560">
    <property type="entry name" value="AWS_dom"/>
</dbReference>
<dbReference type="PROSITE" id="PS50868">
    <property type="entry name" value="POST_SET"/>
    <property type="match status" value="1"/>
</dbReference>
<dbReference type="InterPro" id="IPR013083">
    <property type="entry name" value="Znf_RING/FYVE/PHD"/>
</dbReference>
<dbReference type="Gene3D" id="2.30.30.140">
    <property type="match status" value="2"/>
</dbReference>
<dbReference type="InterPro" id="IPR055197">
    <property type="entry name" value="PHDvar_NSD"/>
</dbReference>
<feature type="domain" description="AWS" evidence="24">
    <location>
        <begin position="893"/>
        <end position="943"/>
    </location>
</feature>
<dbReference type="InterPro" id="IPR050777">
    <property type="entry name" value="SET2_Histone-Lys_MeTrsfase"/>
</dbReference>
<dbReference type="CDD" id="cd21991">
    <property type="entry name" value="HMG-box_NSD2"/>
    <property type="match status" value="1"/>
</dbReference>
<keyword evidence="3" id="KW-0158">Chromosome</keyword>
<dbReference type="CDD" id="cd15564">
    <property type="entry name" value="PHD1_NSD"/>
    <property type="match status" value="1"/>
</dbReference>
<dbReference type="PROSITE" id="PS50812">
    <property type="entry name" value="PWWP"/>
    <property type="match status" value="2"/>
</dbReference>
<evidence type="ECO:0000256" key="9">
    <source>
        <dbReference type="ARBA" id="ARBA00022737"/>
    </source>
</evidence>
<evidence type="ECO:0000256" key="14">
    <source>
        <dbReference type="ARBA" id="ARBA00023163"/>
    </source>
</evidence>
<dbReference type="InterPro" id="IPR001214">
    <property type="entry name" value="SET_dom"/>
</dbReference>
<feature type="domain" description="Post-SET" evidence="23">
    <location>
        <begin position="1069"/>
        <end position="1085"/>
    </location>
</feature>
<feature type="compositionally biased region" description="Basic residues" evidence="18">
    <location>
        <begin position="1098"/>
        <end position="1115"/>
    </location>
</feature>
<dbReference type="OrthoDB" id="422362at2759"/>
<keyword evidence="13" id="KW-0805">Transcription regulation</keyword>
<evidence type="ECO:0000256" key="5">
    <source>
        <dbReference type="ARBA" id="ARBA00022603"/>
    </source>
</evidence>
<evidence type="ECO:0000259" key="21">
    <source>
        <dbReference type="PROSITE" id="PS50280"/>
    </source>
</evidence>
<dbReference type="RefSeq" id="XP_022287680.1">
    <property type="nucleotide sequence ID" value="XM_022431972.1"/>
</dbReference>
<dbReference type="GO" id="GO:0005634">
    <property type="term" value="C:nucleus"/>
    <property type="evidence" value="ECO:0007669"/>
    <property type="project" value="UniProtKB-SubCell"/>
</dbReference>
<dbReference type="PROSITE" id="PS01359">
    <property type="entry name" value="ZF_PHD_1"/>
    <property type="match status" value="1"/>
</dbReference>
<dbReference type="SUPFAM" id="SSF63748">
    <property type="entry name" value="Tudor/PWWP/MBT"/>
    <property type="match status" value="2"/>
</dbReference>
<dbReference type="FunFam" id="2.30.30.140:FF:000099">
    <property type="entry name" value="Histone-lysine N-methyltransferase"/>
    <property type="match status" value="1"/>
</dbReference>
<dbReference type="Pfam" id="PF00628">
    <property type="entry name" value="PHD"/>
    <property type="match status" value="1"/>
</dbReference>
<dbReference type="SMART" id="SM00317">
    <property type="entry name" value="SET"/>
    <property type="match status" value="1"/>
</dbReference>
<keyword evidence="25" id="KW-1185">Reference proteome</keyword>
<feature type="domain" description="PWWP" evidence="22">
    <location>
        <begin position="758"/>
        <end position="820"/>
    </location>
</feature>
<keyword evidence="10 16" id="KW-0863">Zinc-finger</keyword>
<keyword evidence="8" id="KW-0479">Metal-binding</keyword>
<keyword evidence="7" id="KW-0949">S-adenosyl-L-methionine</keyword>
<dbReference type="InterPro" id="IPR003616">
    <property type="entry name" value="Post-SET_dom"/>
</dbReference>
<feature type="compositionally biased region" description="Basic and acidic residues" evidence="18">
    <location>
        <begin position="418"/>
        <end position="434"/>
    </location>
</feature>
<dbReference type="Gene3D" id="1.10.30.10">
    <property type="entry name" value="High mobility group box domain"/>
    <property type="match status" value="1"/>
</dbReference>
<dbReference type="PANTHER" id="PTHR22884">
    <property type="entry name" value="SET DOMAIN PROTEINS"/>
    <property type="match status" value="1"/>
</dbReference>
<dbReference type="InterPro" id="IPR001965">
    <property type="entry name" value="Znf_PHD"/>
</dbReference>
<dbReference type="SUPFAM" id="SSF57903">
    <property type="entry name" value="FYVE/PHD zinc finger"/>
    <property type="match status" value="3"/>
</dbReference>
<keyword evidence="15 17" id="KW-0539">Nucleus</keyword>
<keyword evidence="5" id="KW-0489">Methyltransferase</keyword>
<dbReference type="Pfam" id="PF22908">
    <property type="entry name" value="PHD_NSD"/>
    <property type="match status" value="1"/>
</dbReference>
<evidence type="ECO:0000256" key="17">
    <source>
        <dbReference type="PROSITE-ProRule" id="PRU00267"/>
    </source>
</evidence>
<feature type="domain" description="HMG box" evidence="20">
    <location>
        <begin position="427"/>
        <end position="496"/>
    </location>
</feature>
<dbReference type="InterPro" id="IPR036910">
    <property type="entry name" value="HMG_box_dom_sf"/>
</dbReference>
<dbReference type="Pfam" id="PF17982">
    <property type="entry name" value="C5HCH"/>
    <property type="match status" value="1"/>
</dbReference>
<keyword evidence="14" id="KW-0804">Transcription</keyword>
<evidence type="ECO:0000313" key="27">
    <source>
        <dbReference type="RefSeq" id="XP_022287681.1"/>
    </source>
</evidence>
<evidence type="ECO:0000256" key="11">
    <source>
        <dbReference type="ARBA" id="ARBA00022833"/>
    </source>
</evidence>
<dbReference type="InterPro" id="IPR011011">
    <property type="entry name" value="Znf_FYVE_PHD"/>
</dbReference>
<dbReference type="CDD" id="cd15567">
    <property type="entry name" value="PHD4_NSD"/>
    <property type="match status" value="1"/>
</dbReference>
<keyword evidence="9" id="KW-0677">Repeat</keyword>
<dbReference type="InterPro" id="IPR009071">
    <property type="entry name" value="HMG_box_dom"/>
</dbReference>
<dbReference type="GO" id="GO:0140938">
    <property type="term" value="F:histone H3 methyltransferase activity"/>
    <property type="evidence" value="ECO:0007669"/>
    <property type="project" value="UniProtKB-ARBA"/>
</dbReference>
<dbReference type="CDD" id="cd15568">
    <property type="entry name" value="PHD5_NSD"/>
    <property type="match status" value="1"/>
</dbReference>
<dbReference type="Pfam" id="PF23011">
    <property type="entry name" value="PHD-1st_NSD"/>
    <property type="match status" value="1"/>
</dbReference>
<dbReference type="SMART" id="SM00570">
    <property type="entry name" value="AWS"/>
    <property type="match status" value="1"/>
</dbReference>
<dbReference type="InterPro" id="IPR047443">
    <property type="entry name" value="HMG-box_NSD2"/>
</dbReference>
<feature type="compositionally biased region" description="Basic and acidic residues" evidence="18">
    <location>
        <begin position="479"/>
        <end position="499"/>
    </location>
</feature>
<evidence type="ECO:0000256" key="10">
    <source>
        <dbReference type="ARBA" id="ARBA00022771"/>
    </source>
</evidence>
<dbReference type="RefSeq" id="XP_022287681.1">
    <property type="nucleotide sequence ID" value="XM_022431973.1"/>
</dbReference>
<dbReference type="InterPro" id="IPR046341">
    <property type="entry name" value="SET_dom_sf"/>
</dbReference>
<feature type="region of interest" description="Disordered" evidence="18">
    <location>
        <begin position="476"/>
        <end position="543"/>
    </location>
</feature>
<evidence type="ECO:0000256" key="6">
    <source>
        <dbReference type="ARBA" id="ARBA00022679"/>
    </source>
</evidence>
<dbReference type="GO" id="GO:0032259">
    <property type="term" value="P:methylation"/>
    <property type="evidence" value="ECO:0007669"/>
    <property type="project" value="UniProtKB-KW"/>
</dbReference>
<feature type="compositionally biased region" description="Basic and acidic residues" evidence="18">
    <location>
        <begin position="367"/>
        <end position="388"/>
    </location>
</feature>
<dbReference type="InterPro" id="IPR041306">
    <property type="entry name" value="C5HCH"/>
</dbReference>
<dbReference type="Proteomes" id="UP000694844">
    <property type="component" value="Chromosome 6"/>
</dbReference>
<dbReference type="PROSITE" id="PS50118">
    <property type="entry name" value="HMG_BOX_2"/>
    <property type="match status" value="1"/>
</dbReference>
<gene>
    <name evidence="26 27" type="primary">LOC111100279</name>
</gene>
<dbReference type="InterPro" id="IPR019786">
    <property type="entry name" value="Zinc_finger_PHD-type_CS"/>
</dbReference>
<accession>A0A8B8A8A9</accession>
<feature type="compositionally biased region" description="Acidic residues" evidence="18">
    <location>
        <begin position="1298"/>
        <end position="1308"/>
    </location>
</feature>
<dbReference type="SUPFAM" id="SSF47095">
    <property type="entry name" value="HMG-box"/>
    <property type="match status" value="1"/>
</dbReference>
<dbReference type="GO" id="GO:0008270">
    <property type="term" value="F:zinc ion binding"/>
    <property type="evidence" value="ECO:0007669"/>
    <property type="project" value="UniProtKB-KW"/>
</dbReference>
<evidence type="ECO:0000256" key="13">
    <source>
        <dbReference type="ARBA" id="ARBA00023015"/>
    </source>
</evidence>
<dbReference type="Pfam" id="PF00856">
    <property type="entry name" value="SET"/>
    <property type="match status" value="1"/>
</dbReference>
<evidence type="ECO:0000256" key="2">
    <source>
        <dbReference type="ARBA" id="ARBA00004286"/>
    </source>
</evidence>
<evidence type="ECO:0000259" key="22">
    <source>
        <dbReference type="PROSITE" id="PS50812"/>
    </source>
</evidence>
<dbReference type="Pfam" id="PF23004">
    <property type="entry name" value="PHDvar_NSD"/>
    <property type="match status" value="1"/>
</dbReference>
<reference evidence="26 27" key="1">
    <citation type="submission" date="2025-04" db="UniProtKB">
        <authorList>
            <consortium name="RefSeq"/>
        </authorList>
    </citation>
    <scope>IDENTIFICATION</scope>
    <source>
        <tissue evidence="26 27">Whole sample</tissue>
    </source>
</reference>
<dbReference type="InterPro" id="IPR019787">
    <property type="entry name" value="Znf_PHD-finger"/>
</dbReference>
<dbReference type="GeneID" id="111100279"/>
<name>A0A8B8A8A9_CRAVI</name>
<feature type="domain" description="PHD-type" evidence="19">
    <location>
        <begin position="546"/>
        <end position="600"/>
    </location>
</feature>
<dbReference type="CDD" id="cd20144">
    <property type="entry name" value="PWWP_NSD_rpt1"/>
    <property type="match status" value="1"/>
</dbReference>
<feature type="compositionally biased region" description="Polar residues" evidence="18">
    <location>
        <begin position="113"/>
        <end position="128"/>
    </location>
</feature>
<dbReference type="Gene3D" id="2.170.270.10">
    <property type="entry name" value="SET domain"/>
    <property type="match status" value="1"/>
</dbReference>
<dbReference type="SMART" id="SM00293">
    <property type="entry name" value="PWWP"/>
    <property type="match status" value="2"/>
</dbReference>
<dbReference type="CDD" id="cd19173">
    <property type="entry name" value="SET_NSD"/>
    <property type="match status" value="1"/>
</dbReference>
<dbReference type="Pfam" id="PF00855">
    <property type="entry name" value="PWWP"/>
    <property type="match status" value="2"/>
</dbReference>
<dbReference type="FunFam" id="3.30.40.10:FF:000025">
    <property type="entry name" value="Histone-lysine N-methyltransferase"/>
    <property type="match status" value="1"/>
</dbReference>
<sequence>MENPKAAVNGGCTSPPFRHHLPQVANLTRNSKIAQSKAGAKVEAIKDEASLVVEDAGKVVKMNADLNLELSVESTPGEQERPLVHPKERAKAEARSQIKIEKQQSEKKESGPDQPQTDSQTNNSSQPAASKDKDENSSNTATKKHKQSTPGRTKQVKEKSEHYKNIFEVTCVEGKRQRKPKTVIDMEELSSKGEKTPGKNTGRNDQEVTQEAAEVEVNKPAAVMSPVVEKPLEWKMGDQLWAKVAGHPWWPCMIARDPYEDLFTKMKARSRLYHVTFFGNEGERGWIGSNSIMEFHGKEKYDEHVKKAFQNAKKGEKLKLEKLYREYPNRQAAWLIAIHQAEEAMTLPIDERVEKFKCVCTPEKKTRKSIDANNDKLAKSLKGKSKERVQKRKRKSSEHVKSSPAPSPVVKPSTKRRRLDDGSSHKDKKSEGSFEVFCSKHRDSMMQDHPEFDEDTLNEFLKQQWLMMSQKQKARYKSKLQDTSKESEISKIPERKELPMEDEDDDTEKETKITAKFKLKRQKSTSDESSSDNQEEEKNSSGKSPKYLCQVCEDAGDLIECEGECHNYFHKSCVGENVEEPFKCEECKSGVHTCFSCKKKDDTTKKCSVHLCGKFYHENCLAKLMHTKPDSSKGSVCPLHQCATCAIESSKKTKASKGRLLRCVRCPTAYHTGDFCIAAGSENLPGNNIVCSKHFQPNRTQKYHTHINVSWCFVCNLGGSLICCDNCPASFHAECLSINPPEGNWYCNDCSIGKQLLYGDIVWVKLGSYRWWPSEICHPKRVPHNIQEKTHQVGEFPVHFFGTNDYFWIHKGRAFGFQDGDKISKDPTKNKHLGKIFATGVQEATEAFQALKALRADKEKMFIERSEKKPAPFKFVKNNIPVGTVVIPKPDLTSIPRCECDPNSEAPCSSDTDCLNRMLMYECHPSVCQCGEKCRNQRFQRREYPDCTPFKTEGRGWGLRTNVAIKKGQFVHEYVGELIDEDEVKRRIDESHENNISNYYMLTLDKNRVIDAGPKGNLSRFMNHSCAPNCETQKWTANGDVRVGLFAIYDIPEGTELTFNYNLECLGNDKTKCNCGAELCSGFLGVRPKSAVAASVAKSKKKDEKKKRKRNKKKADGKKAHEDECFRCGEGGELVMCDRTGCTKVYHLHCLKLSKPPHGKWDCPWHHCDECGKPAITMCSECPNSFCGSHLEGHIKETDGLALCSEHEEASSSCASSDTQSDEGTEDSNGQARTKAILKENLIKKRNLNSKQEGEEEEVGAGTSKKPRKQSQGESKKGEGKRAKSAGGNPLAVAPMFDDSDEGSDDLVIDIPPVPL</sequence>
<comment type="subcellular location">
    <subcellularLocation>
        <location evidence="2">Chromosome</location>
    </subcellularLocation>
    <subcellularLocation>
        <location evidence="1">Nucleus</location>
    </subcellularLocation>
</comment>
<dbReference type="InterPro" id="IPR055198">
    <property type="entry name" value="NSD_PHD"/>
</dbReference>
<dbReference type="PROSITE" id="PS50016">
    <property type="entry name" value="ZF_PHD_2"/>
    <property type="match status" value="2"/>
</dbReference>
<feature type="domain" description="SET" evidence="21">
    <location>
        <begin position="945"/>
        <end position="1062"/>
    </location>
</feature>
<keyword evidence="12" id="KW-0156">Chromatin regulator</keyword>
<keyword evidence="17" id="KW-0238">DNA-binding</keyword>
<keyword evidence="4" id="KW-0597">Phosphoprotein</keyword>
<dbReference type="KEGG" id="cvn:111100279"/>
<dbReference type="InterPro" id="IPR059153">
    <property type="entry name" value="NSD_PHD-1st"/>
</dbReference>
<evidence type="ECO:0000259" key="23">
    <source>
        <dbReference type="PROSITE" id="PS50868"/>
    </source>
</evidence>
<evidence type="ECO:0000256" key="16">
    <source>
        <dbReference type="PROSITE-ProRule" id="PRU00146"/>
    </source>
</evidence>
<evidence type="ECO:0000256" key="3">
    <source>
        <dbReference type="ARBA" id="ARBA00022454"/>
    </source>
</evidence>
<evidence type="ECO:0000259" key="19">
    <source>
        <dbReference type="PROSITE" id="PS50016"/>
    </source>
</evidence>
<evidence type="ECO:0000259" key="20">
    <source>
        <dbReference type="PROSITE" id="PS50118"/>
    </source>
</evidence>
<evidence type="ECO:0000256" key="12">
    <source>
        <dbReference type="ARBA" id="ARBA00022853"/>
    </source>
</evidence>
<feature type="compositionally biased region" description="Low complexity" evidence="18">
    <location>
        <begin position="402"/>
        <end position="412"/>
    </location>
</feature>
<feature type="compositionally biased region" description="Basic and acidic residues" evidence="18">
    <location>
        <begin position="78"/>
        <end position="111"/>
    </location>
</feature>
<dbReference type="SMART" id="SM00249">
    <property type="entry name" value="PHD"/>
    <property type="match status" value="5"/>
</dbReference>
<evidence type="ECO:0000313" key="25">
    <source>
        <dbReference type="Proteomes" id="UP000694844"/>
    </source>
</evidence>
<dbReference type="CDD" id="cd05838">
    <property type="entry name" value="PWWP_NSD_rpt2"/>
    <property type="match status" value="1"/>
</dbReference>
<evidence type="ECO:0000313" key="26">
    <source>
        <dbReference type="RefSeq" id="XP_022287680.1"/>
    </source>
</evidence>
<feature type="region of interest" description="Disordered" evidence="18">
    <location>
        <begin position="1095"/>
        <end position="1115"/>
    </location>
</feature>
<dbReference type="GO" id="GO:0003677">
    <property type="term" value="F:DNA binding"/>
    <property type="evidence" value="ECO:0007669"/>
    <property type="project" value="UniProtKB-UniRule"/>
</dbReference>
<dbReference type="Pfam" id="PF17907">
    <property type="entry name" value="AWS"/>
    <property type="match status" value="1"/>
</dbReference>
<proteinExistence type="predicted"/>
<organism evidence="25 27">
    <name type="scientific">Crassostrea virginica</name>
    <name type="common">Eastern oyster</name>
    <dbReference type="NCBI Taxonomy" id="6565"/>
    <lineage>
        <taxon>Eukaryota</taxon>
        <taxon>Metazoa</taxon>
        <taxon>Spiralia</taxon>
        <taxon>Lophotrochozoa</taxon>
        <taxon>Mollusca</taxon>
        <taxon>Bivalvia</taxon>
        <taxon>Autobranchia</taxon>
        <taxon>Pteriomorphia</taxon>
        <taxon>Ostreida</taxon>
        <taxon>Ostreoidea</taxon>
        <taxon>Ostreidae</taxon>
        <taxon>Crassostrea</taxon>
    </lineage>
</organism>
<keyword evidence="11" id="KW-0862">Zinc</keyword>
<evidence type="ECO:0000256" key="7">
    <source>
        <dbReference type="ARBA" id="ARBA00022691"/>
    </source>
</evidence>
<dbReference type="FunFam" id="2.170.270.10:FF:000002">
    <property type="entry name" value="Histone-lysine N-methyltransferase"/>
    <property type="match status" value="1"/>
</dbReference>
<feature type="region of interest" description="Disordered" evidence="18">
    <location>
        <begin position="367"/>
        <end position="434"/>
    </location>
</feature>
<dbReference type="SUPFAM" id="SSF82199">
    <property type="entry name" value="SET domain"/>
    <property type="match status" value="1"/>
</dbReference>
<evidence type="ECO:0000256" key="15">
    <source>
        <dbReference type="ARBA" id="ARBA00023242"/>
    </source>
</evidence>
<keyword evidence="6" id="KW-0808">Transferase</keyword>